<dbReference type="EvolutionaryTrace" id="Q97BK3"/>
<proteinExistence type="evidence at protein level"/>
<dbReference type="GO" id="GO:0000166">
    <property type="term" value="F:nucleotide binding"/>
    <property type="evidence" value="ECO:0007669"/>
    <property type="project" value="UniProtKB-KW"/>
</dbReference>
<feature type="binding site" evidence="5 6">
    <location>
        <position position="69"/>
    </location>
    <ligand>
        <name>NAD(+)</name>
        <dbReference type="ChEBI" id="CHEBI:57540"/>
    </ligand>
</feature>
<evidence type="ECO:0000313" key="3">
    <source>
        <dbReference type="EMBL" id="BAB59594.1"/>
    </source>
</evidence>
<sequence length="317" mass="35843">MILVTGSSGQIGTELVPYLAEKYGKKNVIASDIVQRDTGGIKFITLDVSNRDEIDRAVEKYSIDAIFHLAGILSAKGEKDPALAYKVNMNGTYNILEAAKQHRVEKVVIPSTIGVFGPETPKNKVPSITITRPRTMYGVTKIAAELLGQYYYEKFGLDVRSLRYPGIISYKAEPTAGTTDYAVEIFYYAVKREKYKCYLAPNRALPMMYMPDALKALVDLYEADRDKLVLRNGYNVTAYTFTPSELYSKIKERIPEFEIEYKEDFRDKIAATWPESLDSSEASNEWGFSIEYDLDRTIDDMIDHISEKLGIEGKHAL</sequence>
<dbReference type="Gene3D" id="3.40.50.720">
    <property type="entry name" value="NAD(P)-binding Rossmann-like Domain"/>
    <property type="match status" value="1"/>
</dbReference>
<evidence type="ECO:0000259" key="2">
    <source>
        <dbReference type="Pfam" id="PF01370"/>
    </source>
</evidence>
<feature type="binding site" evidence="6">
    <location>
        <position position="74"/>
    </location>
    <ligand>
        <name>pyruvate</name>
        <dbReference type="ChEBI" id="CHEBI:15361"/>
    </ligand>
</feature>
<dbReference type="PANTHER" id="PTHR42687:SF1">
    <property type="entry name" value="L-THREONINE 3-DEHYDROGENASE, MITOCHONDRIAL"/>
    <property type="match status" value="1"/>
</dbReference>
<dbReference type="PDBsum" id="3A4V"/>
<name>Q97BK3_THEVO</name>
<dbReference type="GeneID" id="1440970"/>
<dbReference type="InterPro" id="IPR036291">
    <property type="entry name" value="NAD(P)-bd_dom_sf"/>
</dbReference>
<reference evidence="3 4" key="2">
    <citation type="journal article" date="2000" name="Proc. Natl. Acad. Sci. U.S.A.">
        <title>Archaeal adaptation to higher temperatures revealed by genomic sequence of Thermoplasma volcanium.</title>
        <authorList>
            <person name="Kawashima T."/>
            <person name="Amano N."/>
            <person name="Koike H."/>
            <person name="Makino S."/>
            <person name="Higuchi S."/>
            <person name="Kawashima-Ohya Y."/>
            <person name="Watanabe K."/>
            <person name="Yamazaki M."/>
            <person name="Kanehori K."/>
            <person name="Kawamoto T."/>
            <person name="Nunoshiba T."/>
            <person name="Yamamoto Y."/>
            <person name="Aramaki H."/>
            <person name="Makino K."/>
            <person name="Suzuki M."/>
        </authorList>
    </citation>
    <scope>NUCLEOTIDE SEQUENCE [LARGE SCALE GENOMIC DNA]</scope>
    <source>
        <strain evidence="4">ATCC 51530 / DSM 4299 / JCM 9571 / NBRC 15438 / GSS1</strain>
    </source>
</reference>
<gene>
    <name evidence="3" type="ORF">TVG0440460</name>
</gene>
<dbReference type="GO" id="GO:0008743">
    <property type="term" value="F:L-threonine 3-dehydrogenase activity"/>
    <property type="evidence" value="ECO:0007669"/>
    <property type="project" value="TreeGrafter"/>
</dbReference>
<evidence type="ECO:0007829" key="6">
    <source>
        <dbReference type="PDB" id="3A4V"/>
    </source>
</evidence>
<dbReference type="HOGENOM" id="CLU_007383_19_1_2"/>
<evidence type="ECO:0000313" key="4">
    <source>
        <dbReference type="Proteomes" id="UP000001017"/>
    </source>
</evidence>
<dbReference type="PANTHER" id="PTHR42687">
    <property type="entry name" value="L-THREONINE 3-DEHYDROGENASE"/>
    <property type="match status" value="1"/>
</dbReference>
<feature type="binding site" evidence="5 6">
    <location>
        <position position="10"/>
    </location>
    <ligand>
        <name>NAD(+)</name>
        <dbReference type="ChEBI" id="CHEBI:57540"/>
    </ligand>
</feature>
<reference evidence="5 6" key="3">
    <citation type="journal article" date="2012" name="J. Biol. Chem.">
        <title>Crystal structure of binary and ternary complexes of archaeal UDP-galactose 4-epimerase-like L-threonine dehydrogenase from Thermoplasma volcanium.</title>
        <authorList>
            <person name="Yoneda K."/>
            <person name="Sakuraba H."/>
            <person name="Araki T."/>
            <person name="Ohshima T."/>
        </authorList>
    </citation>
    <scope>X-RAY CRYSTALLOGRAPHY (1.77 ANGSTROMS) IN COMPLEX WITH NAD(+) AND PYRUVATE</scope>
</reference>
<keyword evidence="4" id="KW-1185">Reference proteome</keyword>
<dbReference type="InterPro" id="IPR051225">
    <property type="entry name" value="NAD(P)_epim/dehydratase"/>
</dbReference>
<dbReference type="SUPFAM" id="SSF51735">
    <property type="entry name" value="NAD(P)-binding Rossmann-fold domains"/>
    <property type="match status" value="1"/>
</dbReference>
<dbReference type="GO" id="GO:0006567">
    <property type="term" value="P:L-threonine catabolic process"/>
    <property type="evidence" value="ECO:0007669"/>
    <property type="project" value="TreeGrafter"/>
</dbReference>
<feature type="binding site" evidence="6">
    <location>
        <position position="137"/>
    </location>
    <ligand>
        <name>pyruvate</name>
        <dbReference type="ChEBI" id="CHEBI:15361"/>
    </ligand>
</feature>
<feature type="binding site" evidence="5 6">
    <location>
        <position position="71"/>
    </location>
    <ligand>
        <name>NAD(+)</name>
        <dbReference type="ChEBI" id="CHEBI:57540"/>
    </ligand>
</feature>
<dbReference type="PDB" id="3A9W">
    <property type="method" value="X-ray"/>
    <property type="resolution" value="1.85 A"/>
    <property type="chains" value="A/B=1-317"/>
</dbReference>
<dbReference type="STRING" id="273116.gene:9381233"/>
<dbReference type="EMBL" id="BA000011">
    <property type="protein sequence ID" value="BAB59594.1"/>
    <property type="molecule type" value="Genomic_DNA"/>
</dbReference>
<dbReference type="PDBsum" id="3A1N"/>
<dbReference type="PDB" id="3A4V">
    <property type="method" value="X-ray"/>
    <property type="resolution" value="1.78 A"/>
    <property type="chains" value="A/B=1-317"/>
</dbReference>
<dbReference type="RefSeq" id="WP_010916712.1">
    <property type="nucleotide sequence ID" value="NC_002689.2"/>
</dbReference>
<keyword evidence="5 6" id="KW-0002">3D-structure</keyword>
<evidence type="ECO:0007829" key="7">
    <source>
        <dbReference type="PDB" id="3A9W"/>
    </source>
</evidence>
<reference evidence="3 4" key="1">
    <citation type="journal article" date="1999" name="Proc. Jpn. Acad.">
        <title>Determination of the complete genomic DNA sequence of Thermoplasma volvanium GSS1.</title>
        <authorList>
            <person name="Kawashima T."/>
            <person name="Yamamoto Y."/>
            <person name="Aramaki H."/>
            <person name="Nunoshiba T."/>
            <person name="Kawamoto T."/>
            <person name="Watanabe K."/>
            <person name="Yamazaki M."/>
            <person name="Kanehori K."/>
            <person name="Amano N."/>
            <person name="Ohya Y."/>
            <person name="Makino K."/>
            <person name="Suzuki M."/>
        </authorList>
    </citation>
    <scope>NUCLEOTIDE SEQUENCE [LARGE SCALE GENOMIC DNA]</scope>
    <source>
        <strain evidence="4">ATCC 51530 / DSM 4299 / JCM 9571 / NBRC 15438 / GSS1</strain>
    </source>
</reference>
<dbReference type="KEGG" id="tvo:TVG0440460"/>
<keyword evidence="5 6" id="KW-0547">Nucleotide-binding</keyword>
<feature type="binding site" evidence="5 6">
    <location>
        <position position="47"/>
    </location>
    <ligand>
        <name>NAD(+)</name>
        <dbReference type="ChEBI" id="CHEBI:57540"/>
    </ligand>
</feature>
<feature type="binding site" evidence="6">
    <location>
        <position position="179"/>
    </location>
    <ligand>
        <name>pyruvate</name>
        <dbReference type="ChEBI" id="CHEBI:15361"/>
    </ligand>
</feature>
<dbReference type="PDB" id="3A1N">
    <property type="method" value="X-ray"/>
    <property type="resolution" value="2.07 A"/>
    <property type="chains" value="A/B=1-317"/>
</dbReference>
<feature type="binding site" evidence="6">
    <location>
        <position position="112"/>
    </location>
    <ligand>
        <name>pyruvate</name>
        <dbReference type="ChEBI" id="CHEBI:15361"/>
    </ligand>
</feature>
<dbReference type="PaxDb" id="273116-14324667"/>
<dbReference type="SMR" id="Q97BK3"/>
<dbReference type="Pfam" id="PF01370">
    <property type="entry name" value="Epimerase"/>
    <property type="match status" value="1"/>
</dbReference>
<evidence type="ECO:0007829" key="5">
    <source>
        <dbReference type="PDB" id="3A1N"/>
    </source>
</evidence>
<organism evidence="3 4">
    <name type="scientific">Thermoplasma volcanium (strain ATCC 51530 / DSM 4299 / JCM 9571 / NBRC 15438 / GSS1)</name>
    <dbReference type="NCBI Taxonomy" id="273116"/>
    <lineage>
        <taxon>Archaea</taxon>
        <taxon>Methanobacteriati</taxon>
        <taxon>Thermoplasmatota</taxon>
        <taxon>Thermoplasmata</taxon>
        <taxon>Thermoplasmatales</taxon>
        <taxon>Thermoplasmataceae</taxon>
        <taxon>Thermoplasma</taxon>
    </lineage>
</organism>
<comment type="similarity">
    <text evidence="1">Belongs to the NAD(P)-dependent epimerase/dehydratase family.</text>
</comment>
<dbReference type="PDBsum" id="3AJR"/>
<dbReference type="Proteomes" id="UP000001017">
    <property type="component" value="Chromosome"/>
</dbReference>
<dbReference type="eggNOG" id="arCOG04468">
    <property type="taxonomic scope" value="Archaea"/>
</dbReference>
<dbReference type="InterPro" id="IPR001509">
    <property type="entry name" value="Epimerase_deHydtase"/>
</dbReference>
<dbReference type="AlphaFoldDB" id="Q97BK3"/>
<feature type="binding site" evidence="6 7">
    <location>
        <position position="167"/>
    </location>
    <ligand>
        <name>NAD(+)</name>
        <dbReference type="ChEBI" id="CHEBI:57540"/>
    </ligand>
</feature>
<feature type="binding site" evidence="5 6">
    <location>
        <position position="141"/>
    </location>
    <ligand>
        <name>NAD(+)</name>
        <dbReference type="ChEBI" id="CHEBI:57540"/>
    </ligand>
</feature>
<protein>
    <submittedName>
        <fullName evidence="3">NDP-sugar epimerase</fullName>
    </submittedName>
</protein>
<feature type="domain" description="NAD-dependent epimerase/dehydratase" evidence="2">
    <location>
        <begin position="2"/>
        <end position="188"/>
    </location>
</feature>
<feature type="binding site" evidence="6">
    <location>
        <position position="178"/>
    </location>
    <ligand>
        <name>pyruvate</name>
        <dbReference type="ChEBI" id="CHEBI:15361"/>
    </ligand>
</feature>
<accession>Q97BK3</accession>
<feature type="binding site" evidence="5 6">
    <location>
        <position position="32"/>
    </location>
    <ligand>
        <name>NAD(+)</name>
        <dbReference type="ChEBI" id="CHEBI:57540"/>
    </ligand>
</feature>
<dbReference type="OrthoDB" id="4907at2157"/>
<dbReference type="PDB" id="3AJR">
    <property type="method" value="X-ray"/>
    <property type="resolution" value="1.77 A"/>
    <property type="chains" value="A/B=1-317"/>
</dbReference>
<dbReference type="CDD" id="cd05272">
    <property type="entry name" value="TDH_SDR_e"/>
    <property type="match status" value="1"/>
</dbReference>
<dbReference type="PhylomeDB" id="Q97BK3"/>
<feature type="binding site" evidence="5 6">
    <location>
        <position position="48"/>
    </location>
    <ligand>
        <name>NAD(+)</name>
        <dbReference type="ChEBI" id="CHEBI:57540"/>
    </ligand>
</feature>
<feature type="binding site" evidence="5 6">
    <location>
        <position position="11"/>
    </location>
    <ligand>
        <name>NAD(+)</name>
        <dbReference type="ChEBI" id="CHEBI:57540"/>
    </ligand>
</feature>
<dbReference type="PDBsum" id="3A9W"/>
<evidence type="ECO:0000256" key="1">
    <source>
        <dbReference type="ARBA" id="ARBA00007637"/>
    </source>
</evidence>